<feature type="chain" id="PRO_5007163650" description="Secreted protein" evidence="2">
    <location>
        <begin position="23"/>
        <end position="93"/>
    </location>
</feature>
<proteinExistence type="predicted"/>
<feature type="compositionally biased region" description="Basic and acidic residues" evidence="1">
    <location>
        <begin position="54"/>
        <end position="69"/>
    </location>
</feature>
<feature type="signal peptide" evidence="2">
    <location>
        <begin position="1"/>
        <end position="22"/>
    </location>
</feature>
<evidence type="ECO:0000313" key="3">
    <source>
        <dbReference type="EMBL" id="KWS05167.1"/>
    </source>
</evidence>
<evidence type="ECO:0000256" key="2">
    <source>
        <dbReference type="SAM" id="SignalP"/>
    </source>
</evidence>
<dbReference type="AlphaFoldDB" id="A0A120AGU7"/>
<dbReference type="EMBL" id="JAJA02000001">
    <property type="protein sequence ID" value="KWS05167.1"/>
    <property type="molecule type" value="Genomic_DNA"/>
</dbReference>
<evidence type="ECO:0000313" key="4">
    <source>
        <dbReference type="Proteomes" id="UP000023435"/>
    </source>
</evidence>
<reference evidence="3 4" key="1">
    <citation type="journal article" date="2014" name="Genome Announc.">
        <title>Draft Genome Sequence of Lysobacter capsici AZ78, a Bacterium Antagonistic to Plant-Pathogenic Oomycetes.</title>
        <authorList>
            <person name="Puopolo G."/>
            <person name="Sonego P."/>
            <person name="Engelen K."/>
            <person name="Pertot I."/>
        </authorList>
    </citation>
    <scope>NUCLEOTIDE SEQUENCE [LARGE SCALE GENOMIC DNA]</scope>
    <source>
        <strain evidence="3 4">AZ78</strain>
    </source>
</reference>
<accession>A0A120AGU7</accession>
<dbReference type="RefSeq" id="WP_036110897.1">
    <property type="nucleotide sequence ID" value="NZ_JAJA02000001.1"/>
</dbReference>
<sequence>MKKWYVIALMGVAFGMSHNAFAEVVNLTNSASGATRDSAIASVKEKLTAACTERGGKPDPDSFKLDGEQKSPNPDVPKPFHIDARMKCDLPES</sequence>
<name>A0A120AGU7_9GAMM</name>
<feature type="region of interest" description="Disordered" evidence="1">
    <location>
        <begin position="51"/>
        <end position="93"/>
    </location>
</feature>
<dbReference type="Proteomes" id="UP000023435">
    <property type="component" value="Unassembled WGS sequence"/>
</dbReference>
<evidence type="ECO:0008006" key="5">
    <source>
        <dbReference type="Google" id="ProtNLM"/>
    </source>
</evidence>
<dbReference type="OrthoDB" id="6001419at2"/>
<protein>
    <recommendedName>
        <fullName evidence="5">Secreted protein</fullName>
    </recommendedName>
</protein>
<gene>
    <name evidence="3" type="ORF">AZ78_2718</name>
</gene>
<keyword evidence="2" id="KW-0732">Signal</keyword>
<evidence type="ECO:0000256" key="1">
    <source>
        <dbReference type="SAM" id="MobiDB-lite"/>
    </source>
</evidence>
<feature type="compositionally biased region" description="Basic and acidic residues" evidence="1">
    <location>
        <begin position="78"/>
        <end position="93"/>
    </location>
</feature>
<comment type="caution">
    <text evidence="3">The sequence shown here is derived from an EMBL/GenBank/DDBJ whole genome shotgun (WGS) entry which is preliminary data.</text>
</comment>
<organism evidence="3 4">
    <name type="scientific">Lysobacter capsici AZ78</name>
    <dbReference type="NCBI Taxonomy" id="1444315"/>
    <lineage>
        <taxon>Bacteria</taxon>
        <taxon>Pseudomonadati</taxon>
        <taxon>Pseudomonadota</taxon>
        <taxon>Gammaproteobacteria</taxon>
        <taxon>Lysobacterales</taxon>
        <taxon>Lysobacteraceae</taxon>
        <taxon>Lysobacter</taxon>
    </lineage>
</organism>
<keyword evidence="4" id="KW-1185">Reference proteome</keyword>